<keyword evidence="13" id="KW-0472">Membrane</keyword>
<evidence type="ECO:0000256" key="5">
    <source>
        <dbReference type="ARBA" id="ARBA00022448"/>
    </source>
</evidence>
<evidence type="ECO:0000256" key="6">
    <source>
        <dbReference type="ARBA" id="ARBA00022660"/>
    </source>
</evidence>
<dbReference type="InterPro" id="IPR019329">
    <property type="entry name" value="NADH_UbQ_OxRdtase_ESSS_su"/>
</dbReference>
<dbReference type="KEGG" id="btab:109035219"/>
<evidence type="ECO:0000256" key="2">
    <source>
        <dbReference type="ARBA" id="ARBA00004434"/>
    </source>
</evidence>
<gene>
    <name evidence="17" type="ORF">BEMITA_LOCUS5099</name>
</gene>
<evidence type="ECO:0000256" key="3">
    <source>
        <dbReference type="ARBA" id="ARBA00008915"/>
    </source>
</evidence>
<comment type="function">
    <text evidence="1">Accessory subunit of the mitochondrial membrane respiratory chain NADH dehydrogenase (Complex I), that is believed not to be involved in catalysis. Complex I functions in the transfer of electrons from NADH to the respiratory chain. The immediate electron acceptor for the enzyme is believed to be ubiquinone.</text>
</comment>
<evidence type="ECO:0000256" key="13">
    <source>
        <dbReference type="ARBA" id="ARBA00023136"/>
    </source>
</evidence>
<dbReference type="OrthoDB" id="5917019at2759"/>
<evidence type="ECO:0000256" key="9">
    <source>
        <dbReference type="ARBA" id="ARBA00022946"/>
    </source>
</evidence>
<reference evidence="17" key="1">
    <citation type="submission" date="2021-12" db="EMBL/GenBank/DDBJ databases">
        <authorList>
            <person name="King R."/>
        </authorList>
    </citation>
    <scope>NUCLEOTIDE SEQUENCE</scope>
</reference>
<keyword evidence="10" id="KW-0249">Electron transport</keyword>
<evidence type="ECO:0000256" key="4">
    <source>
        <dbReference type="ARBA" id="ARBA00018632"/>
    </source>
</evidence>
<keyword evidence="9" id="KW-0809">Transit peptide</keyword>
<keyword evidence="7" id="KW-0812">Transmembrane</keyword>
<comment type="subunit">
    <text evidence="16">Complex I is composed of 45 different subunits. Interacts with BCAP31.</text>
</comment>
<dbReference type="PANTHER" id="PTHR13327">
    <property type="entry name" value="NADH-UBIQUINONE OXIDOREDUCTASE ESSS SUBUNIT, MITOCHONDRIAL PRECURSOR"/>
    <property type="match status" value="1"/>
</dbReference>
<evidence type="ECO:0000256" key="10">
    <source>
        <dbReference type="ARBA" id="ARBA00022982"/>
    </source>
</evidence>
<keyword evidence="5" id="KW-0813">Transport</keyword>
<protein>
    <recommendedName>
        <fullName evidence="4">NADH dehydrogenase [ubiquinone] 1 beta subcomplex subunit 11, mitochondrial</fullName>
    </recommendedName>
    <alternativeName>
        <fullName evidence="15">Complex I-ESSS</fullName>
    </alternativeName>
    <alternativeName>
        <fullName evidence="14">NADH-ubiquinone oxidoreductase ESSS subunit</fullName>
    </alternativeName>
</protein>
<comment type="subcellular location">
    <subcellularLocation>
        <location evidence="2">Mitochondrion inner membrane</location>
        <topology evidence="2">Single-pass membrane protein</topology>
    </subcellularLocation>
</comment>
<proteinExistence type="inferred from homology"/>
<evidence type="ECO:0000256" key="16">
    <source>
        <dbReference type="ARBA" id="ARBA00046528"/>
    </source>
</evidence>
<evidence type="ECO:0000256" key="7">
    <source>
        <dbReference type="ARBA" id="ARBA00022692"/>
    </source>
</evidence>
<dbReference type="AlphaFoldDB" id="A0A9P0A708"/>
<dbReference type="GO" id="GO:0005743">
    <property type="term" value="C:mitochondrial inner membrane"/>
    <property type="evidence" value="ECO:0007669"/>
    <property type="project" value="UniProtKB-SubCell"/>
</dbReference>
<dbReference type="PANTHER" id="PTHR13327:SF0">
    <property type="entry name" value="NADH DEHYDROGENASE [UBIQUINONE] 1 BETA SUBCOMPLEX SUBUNIT 11, MITOCHONDRIAL"/>
    <property type="match status" value="1"/>
</dbReference>
<keyword evidence="8" id="KW-0999">Mitochondrion inner membrane</keyword>
<evidence type="ECO:0000313" key="17">
    <source>
        <dbReference type="EMBL" id="CAH0385924.1"/>
    </source>
</evidence>
<keyword evidence="11" id="KW-1133">Transmembrane helix</keyword>
<evidence type="ECO:0000256" key="1">
    <source>
        <dbReference type="ARBA" id="ARBA00003195"/>
    </source>
</evidence>
<dbReference type="Pfam" id="PF10183">
    <property type="entry name" value="ESSS"/>
    <property type="match status" value="1"/>
</dbReference>
<dbReference type="EMBL" id="OU963863">
    <property type="protein sequence ID" value="CAH0385924.1"/>
    <property type="molecule type" value="Genomic_DNA"/>
</dbReference>
<evidence type="ECO:0000256" key="8">
    <source>
        <dbReference type="ARBA" id="ARBA00022792"/>
    </source>
</evidence>
<keyword evidence="12" id="KW-0496">Mitochondrion</keyword>
<accession>A0A9P0A708</accession>
<comment type="similarity">
    <text evidence="3">Belongs to the complex I NDUFB11 subunit family.</text>
</comment>
<name>A0A9P0A708_BEMTA</name>
<evidence type="ECO:0000256" key="12">
    <source>
        <dbReference type="ARBA" id="ARBA00023128"/>
    </source>
</evidence>
<evidence type="ECO:0000256" key="15">
    <source>
        <dbReference type="ARBA" id="ARBA00031387"/>
    </source>
</evidence>
<keyword evidence="6" id="KW-0679">Respiratory chain</keyword>
<dbReference type="Proteomes" id="UP001152759">
    <property type="component" value="Chromosome 2"/>
</dbReference>
<evidence type="ECO:0000256" key="11">
    <source>
        <dbReference type="ARBA" id="ARBA00022989"/>
    </source>
</evidence>
<sequence length="168" mass="19125">MASLAGFVRSSRPLFSKLSQCRSRSLAIPKFAPIPPNRFISKSTSNKDGDVPVLDEPILAPPSHILKQPITPTKDWVTHGFSDEDEIEDLNEYHHAMFCSYSVVLVGIIMCWVYYPDYQELDWTQREAYIQIREREKAGLPYVDPNYVDPATIPLPSDEELEGVEIII</sequence>
<evidence type="ECO:0000256" key="14">
    <source>
        <dbReference type="ARBA" id="ARBA00030753"/>
    </source>
</evidence>
<organism evidence="17 18">
    <name type="scientific">Bemisia tabaci</name>
    <name type="common">Sweetpotato whitefly</name>
    <name type="synonym">Aleurodes tabaci</name>
    <dbReference type="NCBI Taxonomy" id="7038"/>
    <lineage>
        <taxon>Eukaryota</taxon>
        <taxon>Metazoa</taxon>
        <taxon>Ecdysozoa</taxon>
        <taxon>Arthropoda</taxon>
        <taxon>Hexapoda</taxon>
        <taxon>Insecta</taxon>
        <taxon>Pterygota</taxon>
        <taxon>Neoptera</taxon>
        <taxon>Paraneoptera</taxon>
        <taxon>Hemiptera</taxon>
        <taxon>Sternorrhyncha</taxon>
        <taxon>Aleyrodoidea</taxon>
        <taxon>Aleyrodidae</taxon>
        <taxon>Aleyrodinae</taxon>
        <taxon>Bemisia</taxon>
    </lineage>
</organism>
<evidence type="ECO:0000313" key="18">
    <source>
        <dbReference type="Proteomes" id="UP001152759"/>
    </source>
</evidence>
<keyword evidence="18" id="KW-1185">Reference proteome</keyword>